<name>A0ABT3FQ81_9BACT</name>
<reference evidence="2 3" key="1">
    <citation type="submission" date="2022-10" db="EMBL/GenBank/DDBJ databases">
        <title>Luteolibacter flavescens strain MCCC 1K03193, whole genome shotgun sequencing project.</title>
        <authorList>
            <person name="Zhao G."/>
            <person name="Shen L."/>
        </authorList>
    </citation>
    <scope>NUCLEOTIDE SEQUENCE [LARGE SCALE GENOMIC DNA]</scope>
    <source>
        <strain evidence="2 3">MCCC 1K03193</strain>
    </source>
</reference>
<dbReference type="SUPFAM" id="SSF48452">
    <property type="entry name" value="TPR-like"/>
    <property type="match status" value="2"/>
</dbReference>
<accession>A0ABT3FQ81</accession>
<protein>
    <recommendedName>
        <fullName evidence="4">Tetratricopeptide repeat protein</fullName>
    </recommendedName>
</protein>
<keyword evidence="3" id="KW-1185">Reference proteome</keyword>
<evidence type="ECO:0000256" key="1">
    <source>
        <dbReference type="SAM" id="SignalP"/>
    </source>
</evidence>
<evidence type="ECO:0008006" key="4">
    <source>
        <dbReference type="Google" id="ProtNLM"/>
    </source>
</evidence>
<dbReference type="InterPro" id="IPR011990">
    <property type="entry name" value="TPR-like_helical_dom_sf"/>
</dbReference>
<organism evidence="2 3">
    <name type="scientific">Luteolibacter flavescens</name>
    <dbReference type="NCBI Taxonomy" id="1859460"/>
    <lineage>
        <taxon>Bacteria</taxon>
        <taxon>Pseudomonadati</taxon>
        <taxon>Verrucomicrobiota</taxon>
        <taxon>Verrucomicrobiia</taxon>
        <taxon>Verrucomicrobiales</taxon>
        <taxon>Verrucomicrobiaceae</taxon>
        <taxon>Luteolibacter</taxon>
    </lineage>
</organism>
<evidence type="ECO:0000313" key="3">
    <source>
        <dbReference type="Proteomes" id="UP001207930"/>
    </source>
</evidence>
<dbReference type="Proteomes" id="UP001207930">
    <property type="component" value="Unassembled WGS sequence"/>
</dbReference>
<feature type="signal peptide" evidence="1">
    <location>
        <begin position="1"/>
        <end position="22"/>
    </location>
</feature>
<dbReference type="Gene3D" id="1.25.40.10">
    <property type="entry name" value="Tetratricopeptide repeat domain"/>
    <property type="match status" value="2"/>
</dbReference>
<dbReference type="EMBL" id="JAPDDS010000006">
    <property type="protein sequence ID" value="MCW1885732.1"/>
    <property type="molecule type" value="Genomic_DNA"/>
</dbReference>
<dbReference type="RefSeq" id="WP_264501686.1">
    <property type="nucleotide sequence ID" value="NZ_JAPDDS010000006.1"/>
</dbReference>
<sequence length="855" mass="91615">MFRRTLLVLPLVTMLSAAPKPASIPAYKEGLDALSARLWEVAATRFQTALETPDLDAAGRQTILLRLAETRIRAGEAGEAMSILEDPALEGHAEIPFWKGQALAADGRLMEALTLLDGDAIAPTAPHFREALFTRAALLQALGNQNAALDALAVLAKDRDAATALRARLESADILLSRGRAEEALTAIPPLNARMSPRQSARAELLRARAQLEKGEHVAATGIFSALMAKAGDDPAFKIYRTEAAVGLARAQLAGGNREAATDGLIAFIEDERDSPKIGMAFPALLDCLPETPDADDVILTRLREWCPPPVIKVPAVINAGNGSTGVWPAAPVAEDELATQALYYLALGLRREGSTPSKDQARRLLTRLRLDYPEHPLAERALLENARWDLADGRNEQAAAALSALDGSNSAPVLRAEASISAAASAFAAGDHALAASESAKAADLLDGDARRGATINGAISRLAAGDLPAFQKIAADPKAPRSVKTELELEQSLFLASQRDSTALASLDRFILAHPDHPRLPEARLAAALAALEGTPPDTAFAIAQLDSLSPEQAGELPPAALAMARIQIAGRENRWADAVALAKDFLASFPDDPRKDEFRFELGNAYYENGDFNDARLELAKLAADAPAAPQAEAALLLAARSSALVTTPEAKRESLVLFDKVIGNKGALADTARLMKARALGPADAAKELLPWFEEMRKDHPLRLRVGLELGDALYNSAGTDPAPLAQALRIYETLLADLSADSMDRPEIEYLRGRVLEQLPDPKLPTKKREAEALDVYFSVLEAATRQAPSDWRWVDRCGVRALTLLESAQRWEAAIGVAEMHKKLASPGAPAAAERAKALKLEHFVWDEE</sequence>
<gene>
    <name evidence="2" type="ORF">OKA04_13410</name>
</gene>
<feature type="chain" id="PRO_5045174352" description="Tetratricopeptide repeat protein" evidence="1">
    <location>
        <begin position="23"/>
        <end position="855"/>
    </location>
</feature>
<keyword evidence="1" id="KW-0732">Signal</keyword>
<proteinExistence type="predicted"/>
<evidence type="ECO:0000313" key="2">
    <source>
        <dbReference type="EMBL" id="MCW1885732.1"/>
    </source>
</evidence>
<comment type="caution">
    <text evidence="2">The sequence shown here is derived from an EMBL/GenBank/DDBJ whole genome shotgun (WGS) entry which is preliminary data.</text>
</comment>